<evidence type="ECO:0000313" key="7">
    <source>
        <dbReference type="Proteomes" id="UP000250140"/>
    </source>
</evidence>
<dbReference type="Pfam" id="PF08690">
    <property type="entry name" value="GET2"/>
    <property type="match status" value="1"/>
</dbReference>
<feature type="compositionally biased region" description="Polar residues" evidence="4">
    <location>
        <begin position="94"/>
        <end position="108"/>
    </location>
</feature>
<gene>
    <name evidence="6" type="ORF">AOQ84DRAFT_419495</name>
</gene>
<evidence type="ECO:0000256" key="2">
    <source>
        <dbReference type="ARBA" id="ARBA00022989"/>
    </source>
</evidence>
<feature type="region of interest" description="Disordered" evidence="4">
    <location>
        <begin position="1"/>
        <end position="82"/>
    </location>
</feature>
<feature type="compositionally biased region" description="Low complexity" evidence="4">
    <location>
        <begin position="1"/>
        <end position="21"/>
    </location>
</feature>
<dbReference type="Proteomes" id="UP000250140">
    <property type="component" value="Unassembled WGS sequence"/>
</dbReference>
<dbReference type="AlphaFoldDB" id="A0A8E2F8J6"/>
<feature type="region of interest" description="Disordered" evidence="4">
    <location>
        <begin position="94"/>
        <end position="128"/>
    </location>
</feature>
<evidence type="ECO:0000256" key="5">
    <source>
        <dbReference type="SAM" id="Phobius"/>
    </source>
</evidence>
<keyword evidence="7" id="KW-1185">Reference proteome</keyword>
<keyword evidence="2 5" id="KW-1133">Transmembrane helix</keyword>
<feature type="transmembrane region" description="Helical" evidence="5">
    <location>
        <begin position="286"/>
        <end position="308"/>
    </location>
</feature>
<feature type="transmembrane region" description="Helical" evidence="5">
    <location>
        <begin position="185"/>
        <end position="206"/>
    </location>
</feature>
<feature type="transmembrane region" description="Helical" evidence="5">
    <location>
        <begin position="226"/>
        <end position="245"/>
    </location>
</feature>
<evidence type="ECO:0000313" key="6">
    <source>
        <dbReference type="EMBL" id="OCL12520.1"/>
    </source>
</evidence>
<dbReference type="OrthoDB" id="5393181at2759"/>
<accession>A0A8E2F8J6</accession>
<evidence type="ECO:0000256" key="3">
    <source>
        <dbReference type="ARBA" id="ARBA00023136"/>
    </source>
</evidence>
<name>A0A8E2F8J6_9PEZI</name>
<proteinExistence type="predicted"/>
<dbReference type="PANTHER" id="PTHR28263">
    <property type="entry name" value="GOLGI TO ER TRAFFIC PROTEIN 2"/>
    <property type="match status" value="1"/>
</dbReference>
<evidence type="ECO:0000256" key="4">
    <source>
        <dbReference type="SAM" id="MobiDB-lite"/>
    </source>
</evidence>
<protein>
    <submittedName>
        <fullName evidence="6">Uncharacterized protein</fullName>
    </submittedName>
</protein>
<sequence length="314" mass="33798">MDSPSATPDSSAAKLSPAQEQARLRRERRNAKIQAGGASRLQAITSLNGGHSAPEPPPAVNIEPAPSQSPQPSSPTHHADPAEVDISQHYYTTQNQTRASTSRSQQPSPFAFNDTNTPPFPPPQDDNLNQDPMLAIMQQMLGTGSDPNIPSVPQMLGNLPPDLAQMLSGMQQPPESAQPASNSAYVWRVIHALFSLALALYITLTSSFTGSKLSRTHPEPSWDDEAATSSLAHFFYAFATFEIVLQTSRYFMERGQLPPSGFLGGIAQILPEPYAGYVRVVGRYSVIWQTVAADAMVVVFVLGAAAWWRGGAGS</sequence>
<reference evidence="6 7" key="1">
    <citation type="journal article" date="2016" name="Nat. Commun.">
        <title>Ectomycorrhizal ecology is imprinted in the genome of the dominant symbiotic fungus Cenococcum geophilum.</title>
        <authorList>
            <consortium name="DOE Joint Genome Institute"/>
            <person name="Peter M."/>
            <person name="Kohler A."/>
            <person name="Ohm R.A."/>
            <person name="Kuo A."/>
            <person name="Krutzmann J."/>
            <person name="Morin E."/>
            <person name="Arend M."/>
            <person name="Barry K.W."/>
            <person name="Binder M."/>
            <person name="Choi C."/>
            <person name="Clum A."/>
            <person name="Copeland A."/>
            <person name="Grisel N."/>
            <person name="Haridas S."/>
            <person name="Kipfer T."/>
            <person name="LaButti K."/>
            <person name="Lindquist E."/>
            <person name="Lipzen A."/>
            <person name="Maire R."/>
            <person name="Meier B."/>
            <person name="Mihaltcheva S."/>
            <person name="Molinier V."/>
            <person name="Murat C."/>
            <person name="Poggeler S."/>
            <person name="Quandt C.A."/>
            <person name="Sperisen C."/>
            <person name="Tritt A."/>
            <person name="Tisserant E."/>
            <person name="Crous P.W."/>
            <person name="Henrissat B."/>
            <person name="Nehls U."/>
            <person name="Egli S."/>
            <person name="Spatafora J.W."/>
            <person name="Grigoriev I.V."/>
            <person name="Martin F.M."/>
        </authorList>
    </citation>
    <scope>NUCLEOTIDE SEQUENCE [LARGE SCALE GENOMIC DNA]</scope>
    <source>
        <strain evidence="6 7">CBS 207.34</strain>
    </source>
</reference>
<dbReference type="EMBL" id="KV748869">
    <property type="protein sequence ID" value="OCL12520.1"/>
    <property type="molecule type" value="Genomic_DNA"/>
</dbReference>
<keyword evidence="3 5" id="KW-0472">Membrane</keyword>
<dbReference type="PANTHER" id="PTHR28263:SF1">
    <property type="entry name" value="GOLGI TO ER TRAFFIC PROTEIN 2"/>
    <property type="match status" value="1"/>
</dbReference>
<evidence type="ECO:0000256" key="1">
    <source>
        <dbReference type="ARBA" id="ARBA00022692"/>
    </source>
</evidence>
<dbReference type="InterPro" id="IPR028143">
    <property type="entry name" value="Get2/sif1"/>
</dbReference>
<keyword evidence="1 5" id="KW-0812">Transmembrane</keyword>
<dbReference type="GO" id="GO:0006890">
    <property type="term" value="P:retrograde vesicle-mediated transport, Golgi to endoplasmic reticulum"/>
    <property type="evidence" value="ECO:0007669"/>
    <property type="project" value="TreeGrafter"/>
</dbReference>
<organism evidence="6 7">
    <name type="scientific">Glonium stellatum</name>
    <dbReference type="NCBI Taxonomy" id="574774"/>
    <lineage>
        <taxon>Eukaryota</taxon>
        <taxon>Fungi</taxon>
        <taxon>Dikarya</taxon>
        <taxon>Ascomycota</taxon>
        <taxon>Pezizomycotina</taxon>
        <taxon>Dothideomycetes</taxon>
        <taxon>Pleosporomycetidae</taxon>
        <taxon>Gloniales</taxon>
        <taxon>Gloniaceae</taxon>
        <taxon>Glonium</taxon>
    </lineage>
</organism>